<protein>
    <recommendedName>
        <fullName evidence="1">DUF2281 domain-containing protein</fullName>
    </recommendedName>
</protein>
<reference evidence="2 3" key="1">
    <citation type="submission" date="2019-01" db="EMBL/GenBank/DDBJ databases">
        <authorList>
            <person name="Brito A."/>
        </authorList>
    </citation>
    <scope>NUCLEOTIDE SEQUENCE [LARGE SCALE GENOMIC DNA]</scope>
    <source>
        <strain evidence="2">1</strain>
    </source>
</reference>
<dbReference type="Proteomes" id="UP000320055">
    <property type="component" value="Unassembled WGS sequence"/>
</dbReference>
<organism evidence="2 3">
    <name type="scientific">Hyella patelloides LEGE 07179</name>
    <dbReference type="NCBI Taxonomy" id="945734"/>
    <lineage>
        <taxon>Bacteria</taxon>
        <taxon>Bacillati</taxon>
        <taxon>Cyanobacteriota</taxon>
        <taxon>Cyanophyceae</taxon>
        <taxon>Pleurocapsales</taxon>
        <taxon>Hyellaceae</taxon>
        <taxon>Hyella</taxon>
    </lineage>
</organism>
<dbReference type="AlphaFoldDB" id="A0A563W0B7"/>
<feature type="domain" description="DUF2281" evidence="1">
    <location>
        <begin position="7"/>
        <end position="66"/>
    </location>
</feature>
<accession>A0A563W0B7</accession>
<dbReference type="EMBL" id="CAACVJ010000498">
    <property type="protein sequence ID" value="VEP17085.1"/>
    <property type="molecule type" value="Genomic_DNA"/>
</dbReference>
<dbReference type="Pfam" id="PF10047">
    <property type="entry name" value="DUF2281"/>
    <property type="match status" value="1"/>
</dbReference>
<evidence type="ECO:0000313" key="2">
    <source>
        <dbReference type="EMBL" id="VEP17085.1"/>
    </source>
</evidence>
<gene>
    <name evidence="2" type="ORF">H1P_5470001</name>
</gene>
<dbReference type="InterPro" id="IPR018739">
    <property type="entry name" value="DUF2281"/>
</dbReference>
<evidence type="ECO:0000313" key="3">
    <source>
        <dbReference type="Proteomes" id="UP000320055"/>
    </source>
</evidence>
<dbReference type="OrthoDB" id="9813823at2"/>
<name>A0A563W0B7_9CYAN</name>
<keyword evidence="3" id="KW-1185">Reference proteome</keyword>
<dbReference type="RefSeq" id="WP_144875706.1">
    <property type="nucleotide sequence ID" value="NZ_LR214281.1"/>
</dbReference>
<sequence length="71" mass="8230">MNTKDLIIQELEATPEPLLNEILDFVRFLKVKQTREAIEDREDIEDSQQALIEAKEKGTISLEDFKKELGL</sequence>
<evidence type="ECO:0000259" key="1">
    <source>
        <dbReference type="Pfam" id="PF10047"/>
    </source>
</evidence>
<proteinExistence type="predicted"/>